<dbReference type="Proteomes" id="UP000009226">
    <property type="component" value="Chromosome"/>
</dbReference>
<dbReference type="eggNOG" id="COG2159">
    <property type="taxonomic scope" value="Bacteria"/>
</dbReference>
<gene>
    <name evidence="3" type="ordered locus">Desca_2148</name>
</gene>
<dbReference type="PANTHER" id="PTHR21240">
    <property type="entry name" value="2-AMINO-3-CARBOXYLMUCONATE-6-SEMIALDEHYDE DECARBOXYLASE"/>
    <property type="match status" value="1"/>
</dbReference>
<dbReference type="InterPro" id="IPR032466">
    <property type="entry name" value="Metal_Hydrolase"/>
</dbReference>
<evidence type="ECO:0000313" key="3">
    <source>
        <dbReference type="EMBL" id="AEF94987.1"/>
    </source>
</evidence>
<dbReference type="SUPFAM" id="SSF51556">
    <property type="entry name" value="Metallo-dependent hydrolases"/>
    <property type="match status" value="1"/>
</dbReference>
<sequence>MLIDMHVHVFPDTIAPKVKEQLNHHYGLPVHHQGTRQEFKNIMRLGHVDTAVFFTAATRPDQVPAANHWAITNTRDGLLGFGTLHPDYDNIEGEIKKLKKAGVKGIKFHPDFQQFYLDDPKALTLYEKIARDFVVIFHIGDDTDGSKINYSTPERLARVLDYIPGLRVIAAHMGGYLMWDRSLKHLVGKKLYFDTSSCYGILPNEQFKFMIKEHGADKILLGSDYPFNSPLTEVANLTQLALAEKELQAITGENARALMGSLGL</sequence>
<dbReference type="GO" id="GO:0016831">
    <property type="term" value="F:carboxy-lyase activity"/>
    <property type="evidence" value="ECO:0007669"/>
    <property type="project" value="InterPro"/>
</dbReference>
<dbReference type="InterPro" id="IPR032465">
    <property type="entry name" value="ACMSD"/>
</dbReference>
<keyword evidence="4" id="KW-1185">Reference proteome</keyword>
<accession>F6BA18</accession>
<evidence type="ECO:0000256" key="1">
    <source>
        <dbReference type="ARBA" id="ARBA00023239"/>
    </source>
</evidence>
<dbReference type="InterPro" id="IPR006680">
    <property type="entry name" value="Amidohydro-rel"/>
</dbReference>
<dbReference type="RefSeq" id="WP_013810571.1">
    <property type="nucleotide sequence ID" value="NC_015565.1"/>
</dbReference>
<dbReference type="KEGG" id="dca:Desca_2148"/>
<organism evidence="3 4">
    <name type="scientific">Desulfotomaculum nigrificans (strain DSM 14880 / VKM B-2319 / CO-1-SRB)</name>
    <name type="common">Desulfotomaculum carboxydivorans</name>
    <dbReference type="NCBI Taxonomy" id="868595"/>
    <lineage>
        <taxon>Bacteria</taxon>
        <taxon>Bacillati</taxon>
        <taxon>Bacillota</taxon>
        <taxon>Clostridia</taxon>
        <taxon>Eubacteriales</taxon>
        <taxon>Desulfotomaculaceae</taxon>
        <taxon>Desulfotomaculum</taxon>
    </lineage>
</organism>
<dbReference type="GO" id="GO:0019748">
    <property type="term" value="P:secondary metabolic process"/>
    <property type="evidence" value="ECO:0007669"/>
    <property type="project" value="TreeGrafter"/>
</dbReference>
<protein>
    <submittedName>
        <fullName evidence="3">Amidohydrolase 2</fullName>
    </submittedName>
</protein>
<keyword evidence="3" id="KW-0378">Hydrolase</keyword>
<evidence type="ECO:0000259" key="2">
    <source>
        <dbReference type="Pfam" id="PF04909"/>
    </source>
</evidence>
<evidence type="ECO:0000313" key="4">
    <source>
        <dbReference type="Proteomes" id="UP000009226"/>
    </source>
</evidence>
<dbReference type="HOGENOM" id="CLU_044590_0_1_9"/>
<proteinExistence type="predicted"/>
<dbReference type="GO" id="GO:0005737">
    <property type="term" value="C:cytoplasm"/>
    <property type="evidence" value="ECO:0007669"/>
    <property type="project" value="TreeGrafter"/>
</dbReference>
<dbReference type="Pfam" id="PF04909">
    <property type="entry name" value="Amidohydro_2"/>
    <property type="match status" value="1"/>
</dbReference>
<dbReference type="Gene3D" id="3.20.20.140">
    <property type="entry name" value="Metal-dependent hydrolases"/>
    <property type="match status" value="1"/>
</dbReference>
<dbReference type="EMBL" id="CP002736">
    <property type="protein sequence ID" value="AEF94987.1"/>
    <property type="molecule type" value="Genomic_DNA"/>
</dbReference>
<dbReference type="CDD" id="cd01292">
    <property type="entry name" value="metallo-dependent_hydrolases"/>
    <property type="match status" value="1"/>
</dbReference>
<name>F6BA18_DESCC</name>
<reference evidence="3 4" key="1">
    <citation type="submission" date="2011-05" db="EMBL/GenBank/DDBJ databases">
        <title>Complete sequence of Desulfotomaculum carboxydivorans CO-1-SRB.</title>
        <authorList>
            <consortium name="US DOE Joint Genome Institute"/>
            <person name="Lucas S."/>
            <person name="Han J."/>
            <person name="Lapidus A."/>
            <person name="Cheng J.-F."/>
            <person name="Goodwin L."/>
            <person name="Pitluck S."/>
            <person name="Peters L."/>
            <person name="Mikhailova N."/>
            <person name="Lu M."/>
            <person name="Han C."/>
            <person name="Tapia R."/>
            <person name="Land M."/>
            <person name="Hauser L."/>
            <person name="Kyrpides N."/>
            <person name="Ivanova N."/>
            <person name="Pagani I."/>
            <person name="Stams A."/>
            <person name="Plugge C."/>
            <person name="Muyzer G."/>
            <person name="Kuever J."/>
            <person name="Parshina S."/>
            <person name="Ivanova A."/>
            <person name="Nazina T."/>
            <person name="Woyke T."/>
        </authorList>
    </citation>
    <scope>NUCLEOTIDE SEQUENCE [LARGE SCALE GENOMIC DNA]</scope>
    <source>
        <strain evidence="4">DSM 14880 / VKM B-2319 / CO-1-SRB</strain>
    </source>
</reference>
<dbReference type="GO" id="GO:0016787">
    <property type="term" value="F:hydrolase activity"/>
    <property type="evidence" value="ECO:0007669"/>
    <property type="project" value="UniProtKB-KW"/>
</dbReference>
<dbReference type="PANTHER" id="PTHR21240:SF28">
    <property type="entry name" value="ISO-OROTATE DECARBOXYLASE (EUROFUNG)"/>
    <property type="match status" value="1"/>
</dbReference>
<keyword evidence="1" id="KW-0456">Lyase</keyword>
<dbReference type="STRING" id="868595.Desca_2148"/>
<feature type="domain" description="Amidohydrolase-related" evidence="2">
    <location>
        <begin position="3"/>
        <end position="258"/>
    </location>
</feature>
<dbReference type="AlphaFoldDB" id="F6BA18"/>